<name>A0AAJ1HPY1_LIMMU</name>
<evidence type="ECO:0000313" key="2">
    <source>
        <dbReference type="Proteomes" id="UP001218021"/>
    </source>
</evidence>
<dbReference type="RefSeq" id="WP_272225233.1">
    <property type="nucleotide sequence ID" value="NZ_JAQOND010000013.1"/>
</dbReference>
<gene>
    <name evidence="1" type="ORF">PO158_04110</name>
</gene>
<reference evidence="1" key="1">
    <citation type="submission" date="2023-01" db="EMBL/GenBank/DDBJ databases">
        <title>Genome analysis of 13 Lactobacillus isolated from gut of wild boar.</title>
        <authorList>
            <person name="Papp P."/>
            <person name="Libisch B."/>
            <person name="Nagy T."/>
            <person name="Olasz F."/>
        </authorList>
    </citation>
    <scope>NUCLEOTIDE SEQUENCE</scope>
    <source>
        <strain evidence="1">F108</strain>
    </source>
</reference>
<proteinExistence type="predicted"/>
<evidence type="ECO:0000313" key="1">
    <source>
        <dbReference type="EMBL" id="MDC2827469.1"/>
    </source>
</evidence>
<dbReference type="EMBL" id="JAQOND010000013">
    <property type="protein sequence ID" value="MDC2827469.1"/>
    <property type="molecule type" value="Genomic_DNA"/>
</dbReference>
<dbReference type="Proteomes" id="UP001218021">
    <property type="component" value="Unassembled WGS sequence"/>
</dbReference>
<accession>A0AAJ1HPY1</accession>
<dbReference type="AlphaFoldDB" id="A0AAJ1HPY1"/>
<sequence length="114" mass="13119">MSKQKNGPVQIKDLAKKYDISVREVGIYANQLSELFPEIRLTVLKKTIDDAFANKKNSVVDPEIVSTFEEEFKESKQLVDLRTLAKENDVDEFELQKFCISLIKKNVILNTKNI</sequence>
<feature type="non-terminal residue" evidence="1">
    <location>
        <position position="114"/>
    </location>
</feature>
<organism evidence="1 2">
    <name type="scientific">Limosilactobacillus mucosae</name>
    <name type="common">Lactobacillus mucosae</name>
    <dbReference type="NCBI Taxonomy" id="97478"/>
    <lineage>
        <taxon>Bacteria</taxon>
        <taxon>Bacillati</taxon>
        <taxon>Bacillota</taxon>
        <taxon>Bacilli</taxon>
        <taxon>Lactobacillales</taxon>
        <taxon>Lactobacillaceae</taxon>
        <taxon>Limosilactobacillus</taxon>
    </lineage>
</organism>
<comment type="caution">
    <text evidence="1">The sequence shown here is derived from an EMBL/GenBank/DDBJ whole genome shotgun (WGS) entry which is preliminary data.</text>
</comment>
<protein>
    <submittedName>
        <fullName evidence="1">Uncharacterized protein</fullName>
    </submittedName>
</protein>